<protein>
    <submittedName>
        <fullName evidence="2">Uncharacterized protein</fullName>
    </submittedName>
</protein>
<keyword evidence="1" id="KW-0812">Transmembrane</keyword>
<dbReference type="InterPro" id="IPR019422">
    <property type="entry name" value="7TM_GPCR_serpentine_rcpt_Srh"/>
</dbReference>
<evidence type="ECO:0000313" key="2">
    <source>
        <dbReference type="EMBL" id="CAJ0605754.1"/>
    </source>
</evidence>
<reference evidence="2" key="1">
    <citation type="submission" date="2023-07" db="EMBL/GenBank/DDBJ databases">
        <authorList>
            <consortium name="CYATHOMIX"/>
        </authorList>
    </citation>
    <scope>NUCLEOTIDE SEQUENCE</scope>
    <source>
        <strain evidence="2">N/A</strain>
    </source>
</reference>
<feature type="transmembrane region" description="Helical" evidence="1">
    <location>
        <begin position="166"/>
        <end position="189"/>
    </location>
</feature>
<keyword evidence="1" id="KW-1133">Transmembrane helix</keyword>
<dbReference type="Proteomes" id="UP001176961">
    <property type="component" value="Unassembled WGS sequence"/>
</dbReference>
<evidence type="ECO:0000256" key="1">
    <source>
        <dbReference type="SAM" id="Phobius"/>
    </source>
</evidence>
<dbReference type="PANTHER" id="PTHR22941:SF26">
    <property type="entry name" value="SERPENTINE RECEPTOR, CLASS H"/>
    <property type="match status" value="1"/>
</dbReference>
<accession>A0AA36H806</accession>
<dbReference type="EMBL" id="CATQJL010000316">
    <property type="protein sequence ID" value="CAJ0605754.1"/>
    <property type="molecule type" value="Genomic_DNA"/>
</dbReference>
<comment type="caution">
    <text evidence="2">The sequence shown here is derived from an EMBL/GenBank/DDBJ whole genome shotgun (WGS) entry which is preliminary data.</text>
</comment>
<feature type="transmembrane region" description="Helical" evidence="1">
    <location>
        <begin position="18"/>
        <end position="39"/>
    </location>
</feature>
<gene>
    <name evidence="2" type="ORF">CYNAS_LOCUS17737</name>
</gene>
<dbReference type="InterPro" id="IPR053220">
    <property type="entry name" value="Nematode_rcpt-like_serp_H"/>
</dbReference>
<keyword evidence="3" id="KW-1185">Reference proteome</keyword>
<dbReference type="PANTHER" id="PTHR22941">
    <property type="entry name" value="SERPENTINE RECEPTOR"/>
    <property type="match status" value="1"/>
</dbReference>
<dbReference type="AlphaFoldDB" id="A0AA36H806"/>
<evidence type="ECO:0000313" key="3">
    <source>
        <dbReference type="Proteomes" id="UP001176961"/>
    </source>
</evidence>
<keyword evidence="1" id="KW-0472">Membrane</keyword>
<feature type="transmembrane region" description="Helical" evidence="1">
    <location>
        <begin position="136"/>
        <end position="160"/>
    </location>
</feature>
<sequence>MGYADSLFANWVSLSNDVALIIFTTGFIFLAVTILNLFIYRCHAIVPHGSFLKTNQVGLMVVCLILFIIYFVPVMATLANVFSDQVEAREWVLKTYSCARSAIDAPRLTIYIQPKILNVVYTVTALNRTRRMQRRFLITLCIQITIPLITLLIPIVVALWKTDSQATGNLIMSGFGLHGLTAPMSLLLCNESYRDFALKILGMRMFMP</sequence>
<organism evidence="2 3">
    <name type="scientific">Cylicocyclus nassatus</name>
    <name type="common">Nematode worm</name>
    <dbReference type="NCBI Taxonomy" id="53992"/>
    <lineage>
        <taxon>Eukaryota</taxon>
        <taxon>Metazoa</taxon>
        <taxon>Ecdysozoa</taxon>
        <taxon>Nematoda</taxon>
        <taxon>Chromadorea</taxon>
        <taxon>Rhabditida</taxon>
        <taxon>Rhabditina</taxon>
        <taxon>Rhabditomorpha</taxon>
        <taxon>Strongyloidea</taxon>
        <taxon>Strongylidae</taxon>
        <taxon>Cylicocyclus</taxon>
    </lineage>
</organism>
<name>A0AA36H806_CYLNA</name>
<dbReference type="Pfam" id="PF10318">
    <property type="entry name" value="7TM_GPCR_Srh"/>
    <property type="match status" value="2"/>
</dbReference>
<feature type="transmembrane region" description="Helical" evidence="1">
    <location>
        <begin position="59"/>
        <end position="82"/>
    </location>
</feature>
<proteinExistence type="predicted"/>